<feature type="binding site" evidence="10">
    <location>
        <position position="176"/>
    </location>
    <ligand>
        <name>L-citrulline</name>
        <dbReference type="ChEBI" id="CHEBI:57743"/>
    </ligand>
</feature>
<dbReference type="GO" id="GO:0004055">
    <property type="term" value="F:argininosuccinate synthase activity"/>
    <property type="evidence" value="ECO:0007669"/>
    <property type="project" value="UniProtKB-UniRule"/>
</dbReference>
<evidence type="ECO:0000259" key="11">
    <source>
        <dbReference type="Pfam" id="PF00764"/>
    </source>
</evidence>
<evidence type="ECO:0000256" key="4">
    <source>
        <dbReference type="ARBA" id="ARBA00022490"/>
    </source>
</evidence>
<dbReference type="GO" id="GO:0005524">
    <property type="term" value="F:ATP binding"/>
    <property type="evidence" value="ECO:0007669"/>
    <property type="project" value="UniProtKB-UniRule"/>
</dbReference>
<dbReference type="UniPathway" id="UPA00068">
    <property type="reaction ID" value="UER00113"/>
</dbReference>
<dbReference type="FunFam" id="3.90.1260.10:FF:000007">
    <property type="entry name" value="Argininosuccinate synthase"/>
    <property type="match status" value="1"/>
</dbReference>
<dbReference type="InterPro" id="IPR048267">
    <property type="entry name" value="Arginosuc_syn_N"/>
</dbReference>
<feature type="domain" description="Arginosuccinate synthase-like N-terminal" evidence="11">
    <location>
        <begin position="7"/>
        <end position="166"/>
    </location>
</feature>
<reference evidence="13 14" key="1">
    <citation type="journal article" date="2015" name="Genome Announc.">
        <title>Expanding the biotechnology potential of lactobacilli through comparative genomics of 213 strains and associated genera.</title>
        <authorList>
            <person name="Sun Z."/>
            <person name="Harris H.M."/>
            <person name="McCann A."/>
            <person name="Guo C."/>
            <person name="Argimon S."/>
            <person name="Zhang W."/>
            <person name="Yang X."/>
            <person name="Jeffery I.B."/>
            <person name="Cooney J.C."/>
            <person name="Kagawa T.F."/>
            <person name="Liu W."/>
            <person name="Song Y."/>
            <person name="Salvetti E."/>
            <person name="Wrobel A."/>
            <person name="Rasinkangas P."/>
            <person name="Parkhill J."/>
            <person name="Rea M.C."/>
            <person name="O'Sullivan O."/>
            <person name="Ritari J."/>
            <person name="Douillard F.P."/>
            <person name="Paul Ross R."/>
            <person name="Yang R."/>
            <person name="Briner A.E."/>
            <person name="Felis G.E."/>
            <person name="de Vos W.M."/>
            <person name="Barrangou R."/>
            <person name="Klaenhammer T.R."/>
            <person name="Caufield P.W."/>
            <person name="Cui Y."/>
            <person name="Zhang H."/>
            <person name="O'Toole P.W."/>
        </authorList>
    </citation>
    <scope>NUCLEOTIDE SEQUENCE [LARGE SCALE GENOMIC DNA]</scope>
    <source>
        <strain evidence="13 14">LMG 26013</strain>
    </source>
</reference>
<dbReference type="Gene3D" id="3.90.1260.10">
    <property type="entry name" value="Argininosuccinate synthetase, chain A, domain 2"/>
    <property type="match status" value="1"/>
</dbReference>
<evidence type="ECO:0000256" key="8">
    <source>
        <dbReference type="ARBA" id="ARBA00022741"/>
    </source>
</evidence>
<dbReference type="STRING" id="942150.IV64_GL000217"/>
<evidence type="ECO:0000256" key="5">
    <source>
        <dbReference type="ARBA" id="ARBA00022571"/>
    </source>
</evidence>
<dbReference type="FunFam" id="1.20.5.470:FF:000002">
    <property type="entry name" value="Argininosuccinate synthase"/>
    <property type="match status" value="1"/>
</dbReference>
<feature type="binding site" evidence="10">
    <location>
        <position position="261"/>
    </location>
    <ligand>
        <name>L-citrulline</name>
        <dbReference type="ChEBI" id="CHEBI:57743"/>
    </ligand>
</feature>
<evidence type="ECO:0000256" key="10">
    <source>
        <dbReference type="HAMAP-Rule" id="MF_00005"/>
    </source>
</evidence>
<dbReference type="EMBL" id="JQCL01000074">
    <property type="protein sequence ID" value="KRO09090.1"/>
    <property type="molecule type" value="Genomic_DNA"/>
</dbReference>
<sequence>MVEQNEKIILAYSGGLDTSVAISWLKDKGYDVVACGIDVGEGKDMDAIKDKALKLGAVASYMIDAKQEFAEEYALIALQGHTLYEGEYPLVSALSRPLIAKKLVDLAKKEHAVAIAHGCTGKGNDQVRFEVAIHALAPDIKIEAPVRDWHWSREEEIDYAKKHNIPVPINLDSPYSIDENLWGRANECGILEDPWEGAPADAFDRTKALADTPDTPTTLEITFEAGVPVALDGEAMNLADLIIKLDKIAGEHGIGRIDHIENRLVGIKSREVYEAPAATVLLKAHKDLEDLTFERELAHFKPIIEQKLADTIYNGLWFSPLMEAMVAFLKQTQQVVNGVVRVQLFKGNVITEGRKSPNSLYDKDLATYTAADSFDQQAAVGFIKLWGLPTQVNAQVQAKVQADAKAKINKEHA</sequence>
<comment type="similarity">
    <text evidence="10">Belongs to the argininosuccinate synthase family. Type 1 subfamily.</text>
</comment>
<dbReference type="OrthoDB" id="9801641at2"/>
<evidence type="ECO:0000256" key="2">
    <source>
        <dbReference type="ARBA" id="ARBA00011881"/>
    </source>
</evidence>
<dbReference type="SUPFAM" id="SSF69864">
    <property type="entry name" value="Argininosuccinate synthetase, C-terminal domain"/>
    <property type="match status" value="1"/>
</dbReference>
<feature type="domain" description="Arginosuccinate synthase C-terminal" evidence="12">
    <location>
        <begin position="175"/>
        <end position="392"/>
    </location>
</feature>
<keyword evidence="8 10" id="KW-0547">Nucleotide-binding</keyword>
<protein>
    <recommendedName>
        <fullName evidence="3 10">Argininosuccinate synthase</fullName>
        <ecNumber evidence="3 10">6.3.4.5</ecNumber>
    </recommendedName>
    <alternativeName>
        <fullName evidence="10">Citrulline--aspartate ligase</fullName>
    </alternativeName>
</protein>
<evidence type="ECO:0000313" key="13">
    <source>
        <dbReference type="EMBL" id="KRO09090.1"/>
    </source>
</evidence>
<proteinExistence type="inferred from homology"/>
<dbReference type="InterPro" id="IPR023434">
    <property type="entry name" value="Arginosuc_synth_type_1_subfam"/>
</dbReference>
<feature type="binding site" evidence="10">
    <location>
        <begin position="11"/>
        <end position="19"/>
    </location>
    <ligand>
        <name>ATP</name>
        <dbReference type="ChEBI" id="CHEBI:30616"/>
    </ligand>
</feature>
<dbReference type="FunFam" id="3.40.50.620:FF:000038">
    <property type="entry name" value="Argininosuccinate synthase"/>
    <property type="match status" value="1"/>
</dbReference>
<evidence type="ECO:0000259" key="12">
    <source>
        <dbReference type="Pfam" id="PF20979"/>
    </source>
</evidence>
<comment type="pathway">
    <text evidence="1 10">Amino-acid biosynthesis; L-arginine biosynthesis; L-arginine from L-ornithine and carbamoyl phosphate: step 2/3.</text>
</comment>
<keyword evidence="7 10" id="KW-0028">Amino-acid biosynthesis</keyword>
<feature type="binding site" evidence="10">
    <location>
        <position position="128"/>
    </location>
    <ligand>
        <name>L-citrulline</name>
        <dbReference type="ChEBI" id="CHEBI:57743"/>
    </ligand>
</feature>
<name>A0A0R2MAV4_9LACO</name>
<dbReference type="InterPro" id="IPR018223">
    <property type="entry name" value="Arginosuc_synth_CS"/>
</dbReference>
<evidence type="ECO:0000256" key="6">
    <source>
        <dbReference type="ARBA" id="ARBA00022598"/>
    </source>
</evidence>
<dbReference type="RefSeq" id="WP_057706828.1">
    <property type="nucleotide sequence ID" value="NZ_JQCL01000074.1"/>
</dbReference>
<dbReference type="Pfam" id="PF20979">
    <property type="entry name" value="Arginosuc_syn_C"/>
    <property type="match status" value="1"/>
</dbReference>
<dbReference type="SUPFAM" id="SSF52402">
    <property type="entry name" value="Adenine nucleotide alpha hydrolases-like"/>
    <property type="match status" value="1"/>
</dbReference>
<evidence type="ECO:0000256" key="9">
    <source>
        <dbReference type="ARBA" id="ARBA00022840"/>
    </source>
</evidence>
<gene>
    <name evidence="10" type="primary">argG</name>
    <name evidence="13" type="ORF">IV64_GL000217</name>
</gene>
<evidence type="ECO:0000313" key="14">
    <source>
        <dbReference type="Proteomes" id="UP000051783"/>
    </source>
</evidence>
<dbReference type="GO" id="GO:0000050">
    <property type="term" value="P:urea cycle"/>
    <property type="evidence" value="ECO:0007669"/>
    <property type="project" value="TreeGrafter"/>
</dbReference>
<dbReference type="PATRIC" id="fig|942150.3.peg.224"/>
<dbReference type="PANTHER" id="PTHR11587:SF2">
    <property type="entry name" value="ARGININOSUCCINATE SYNTHASE"/>
    <property type="match status" value="1"/>
</dbReference>
<keyword evidence="14" id="KW-1185">Reference proteome</keyword>
<dbReference type="CDD" id="cd01999">
    <property type="entry name" value="ASS"/>
    <property type="match status" value="1"/>
</dbReference>
<comment type="caution">
    <text evidence="10">Lacks conserved residue(s) required for the propagation of feature annotation.</text>
</comment>
<accession>A0A0R2MAV4</accession>
<evidence type="ECO:0000256" key="3">
    <source>
        <dbReference type="ARBA" id="ARBA00012286"/>
    </source>
</evidence>
<dbReference type="Gene3D" id="1.20.5.470">
    <property type="entry name" value="Single helix bin"/>
    <property type="match status" value="1"/>
</dbReference>
<keyword evidence="5 10" id="KW-0055">Arginine biosynthesis</keyword>
<feature type="binding site" evidence="10">
    <location>
        <position position="88"/>
    </location>
    <ligand>
        <name>L-citrulline</name>
        <dbReference type="ChEBI" id="CHEBI:57743"/>
    </ligand>
</feature>
<feature type="binding site" evidence="10">
    <location>
        <position position="124"/>
    </location>
    <ligand>
        <name>L-aspartate</name>
        <dbReference type="ChEBI" id="CHEBI:29991"/>
    </ligand>
</feature>
<dbReference type="PROSITE" id="PS00565">
    <property type="entry name" value="ARGININOSUCCIN_SYN_2"/>
    <property type="match status" value="1"/>
</dbReference>
<dbReference type="EC" id="6.3.4.5" evidence="3 10"/>
<dbReference type="InterPro" id="IPR048268">
    <property type="entry name" value="Arginosuc_syn_C"/>
</dbReference>
<feature type="binding site" evidence="10">
    <location>
        <position position="124"/>
    </location>
    <ligand>
        <name>L-citrulline</name>
        <dbReference type="ChEBI" id="CHEBI:57743"/>
    </ligand>
</feature>
<feature type="binding site" evidence="10">
    <location>
        <position position="118"/>
    </location>
    <ligand>
        <name>ATP</name>
        <dbReference type="ChEBI" id="CHEBI:30616"/>
    </ligand>
</feature>
<dbReference type="HAMAP" id="MF_00005">
    <property type="entry name" value="Arg_succ_synth_type1"/>
    <property type="match status" value="1"/>
</dbReference>
<comment type="subcellular location">
    <subcellularLocation>
        <location evidence="10">Cytoplasm</location>
    </subcellularLocation>
</comment>
<evidence type="ECO:0000256" key="7">
    <source>
        <dbReference type="ARBA" id="ARBA00022605"/>
    </source>
</evidence>
<dbReference type="InterPro" id="IPR024074">
    <property type="entry name" value="AS_cat/multimer_dom_body"/>
</dbReference>
<evidence type="ECO:0000256" key="1">
    <source>
        <dbReference type="ARBA" id="ARBA00004967"/>
    </source>
</evidence>
<dbReference type="GO" id="GO:0005737">
    <property type="term" value="C:cytoplasm"/>
    <property type="evidence" value="ECO:0007669"/>
    <property type="project" value="UniProtKB-SubCell"/>
</dbReference>
<dbReference type="GO" id="GO:0000053">
    <property type="term" value="P:argininosuccinate metabolic process"/>
    <property type="evidence" value="ECO:0007669"/>
    <property type="project" value="TreeGrafter"/>
</dbReference>
<dbReference type="Gene3D" id="3.40.50.620">
    <property type="entry name" value="HUPs"/>
    <property type="match status" value="1"/>
</dbReference>
<organism evidence="13 14">
    <name type="scientific">Lactiplantibacillus xiangfangensis</name>
    <dbReference type="NCBI Taxonomy" id="942150"/>
    <lineage>
        <taxon>Bacteria</taxon>
        <taxon>Bacillati</taxon>
        <taxon>Bacillota</taxon>
        <taxon>Bacilli</taxon>
        <taxon>Lactobacillales</taxon>
        <taxon>Lactobacillaceae</taxon>
        <taxon>Lactiplantibacillus</taxon>
    </lineage>
</organism>
<comment type="subunit">
    <text evidence="2 10">Homotetramer.</text>
</comment>
<dbReference type="Proteomes" id="UP000051783">
    <property type="component" value="Unassembled WGS sequence"/>
</dbReference>
<dbReference type="NCBIfam" id="TIGR00032">
    <property type="entry name" value="argG"/>
    <property type="match status" value="1"/>
</dbReference>
<keyword evidence="4 10" id="KW-0963">Cytoplasm</keyword>
<feature type="binding site" evidence="10">
    <location>
        <position position="120"/>
    </location>
    <ligand>
        <name>L-aspartate</name>
        <dbReference type="ChEBI" id="CHEBI:29991"/>
    </ligand>
</feature>
<dbReference type="NCBIfam" id="NF001770">
    <property type="entry name" value="PRK00509.1"/>
    <property type="match status" value="1"/>
</dbReference>
<dbReference type="InterPro" id="IPR014729">
    <property type="entry name" value="Rossmann-like_a/b/a_fold"/>
</dbReference>
<dbReference type="PROSITE" id="PS00564">
    <property type="entry name" value="ARGININOSUCCIN_SYN_1"/>
    <property type="match status" value="1"/>
</dbReference>
<dbReference type="InterPro" id="IPR001518">
    <property type="entry name" value="Arginosuc_synth"/>
</dbReference>
<feature type="binding site" evidence="10">
    <location>
        <position position="273"/>
    </location>
    <ligand>
        <name>L-citrulline</name>
        <dbReference type="ChEBI" id="CHEBI:57743"/>
    </ligand>
</feature>
<dbReference type="PANTHER" id="PTHR11587">
    <property type="entry name" value="ARGININOSUCCINATE SYNTHASE"/>
    <property type="match status" value="1"/>
</dbReference>
<keyword evidence="9 10" id="KW-0067">ATP-binding</keyword>
<feature type="binding site" evidence="10">
    <location>
        <position position="125"/>
    </location>
    <ligand>
        <name>L-aspartate</name>
        <dbReference type="ChEBI" id="CHEBI:29991"/>
    </ligand>
</feature>
<dbReference type="AlphaFoldDB" id="A0A0R2MAV4"/>
<comment type="caution">
    <text evidence="13">The sequence shown here is derived from an EMBL/GenBank/DDBJ whole genome shotgun (WGS) entry which is preliminary data.</text>
</comment>
<keyword evidence="6 10" id="KW-0436">Ligase</keyword>
<dbReference type="Pfam" id="PF00764">
    <property type="entry name" value="Arginosuc_synth"/>
    <property type="match status" value="1"/>
</dbReference>
<dbReference type="GO" id="GO:0006526">
    <property type="term" value="P:L-arginine biosynthetic process"/>
    <property type="evidence" value="ECO:0007669"/>
    <property type="project" value="UniProtKB-UniRule"/>
</dbReference>
<comment type="catalytic activity">
    <reaction evidence="10">
        <text>L-citrulline + L-aspartate + ATP = 2-(N(omega)-L-arginino)succinate + AMP + diphosphate + H(+)</text>
        <dbReference type="Rhea" id="RHEA:10932"/>
        <dbReference type="ChEBI" id="CHEBI:15378"/>
        <dbReference type="ChEBI" id="CHEBI:29991"/>
        <dbReference type="ChEBI" id="CHEBI:30616"/>
        <dbReference type="ChEBI" id="CHEBI:33019"/>
        <dbReference type="ChEBI" id="CHEBI:57472"/>
        <dbReference type="ChEBI" id="CHEBI:57743"/>
        <dbReference type="ChEBI" id="CHEBI:456215"/>
        <dbReference type="EC" id="6.3.4.5"/>
    </reaction>
</comment>